<dbReference type="EMBL" id="WFLM01000005">
    <property type="protein sequence ID" value="KAB8036980.1"/>
    <property type="molecule type" value="Genomic_DNA"/>
</dbReference>
<accession>A0A6N6VRP4</accession>
<proteinExistence type="predicted"/>
<dbReference type="FunFam" id="2.40.50.100:FF:000003">
    <property type="entry name" value="Acetyl-CoA carboxylase biotin carboxyl carrier protein"/>
    <property type="match status" value="1"/>
</dbReference>
<dbReference type="PANTHER" id="PTHR45266:SF3">
    <property type="entry name" value="OXALOACETATE DECARBOXYLASE ALPHA CHAIN"/>
    <property type="match status" value="1"/>
</dbReference>
<dbReference type="InterPro" id="IPR001882">
    <property type="entry name" value="Biotin_BS"/>
</dbReference>
<gene>
    <name evidence="3" type="ORF">GCL60_14165</name>
</gene>
<dbReference type="CDD" id="cd06850">
    <property type="entry name" value="biotinyl_domain"/>
    <property type="match status" value="1"/>
</dbReference>
<dbReference type="InterPro" id="IPR011053">
    <property type="entry name" value="Single_hybrid_motif"/>
</dbReference>
<sequence length="187" mass="20577">MKINVQKNKDSKNYQVEIPSTVDLNHLSKGELFPVYLTDQKNILKEVKACLLADGRSFLIENKVVRFNETFISKKNEIYRLGIECNGLVSQNHVTANIVRPVKPRQSAANLGGGDIKSPMTGKIISILVKNNTKIKEGDTLIIIEAMKMENRIVAECDGLVTNVKINPGVSVAAGDLLFSITPEVQG</sequence>
<evidence type="ECO:0000313" key="4">
    <source>
        <dbReference type="Proteomes" id="UP000437748"/>
    </source>
</evidence>
<dbReference type="RefSeq" id="WP_153421397.1">
    <property type="nucleotide sequence ID" value="NZ_WFLM01000005.1"/>
</dbReference>
<dbReference type="InterPro" id="IPR050709">
    <property type="entry name" value="Biotin_Carboxyl_Carrier/Decarb"/>
</dbReference>
<keyword evidence="4" id="KW-1185">Reference proteome</keyword>
<dbReference type="InterPro" id="IPR000089">
    <property type="entry name" value="Biotin_lipoyl"/>
</dbReference>
<feature type="domain" description="Lipoyl-binding" evidence="2">
    <location>
        <begin position="113"/>
        <end position="182"/>
    </location>
</feature>
<dbReference type="PANTHER" id="PTHR45266">
    <property type="entry name" value="OXALOACETATE DECARBOXYLASE ALPHA CHAIN"/>
    <property type="match status" value="1"/>
</dbReference>
<dbReference type="Proteomes" id="UP000437748">
    <property type="component" value="Unassembled WGS sequence"/>
</dbReference>
<evidence type="ECO:0000259" key="2">
    <source>
        <dbReference type="PROSITE" id="PS50968"/>
    </source>
</evidence>
<dbReference type="SUPFAM" id="SSF51230">
    <property type="entry name" value="Single hybrid motif"/>
    <property type="match status" value="1"/>
</dbReference>
<dbReference type="AlphaFoldDB" id="A0A6N6VRP4"/>
<organism evidence="3 4">
    <name type="scientific">Silvanigrella paludirubra</name>
    <dbReference type="NCBI Taxonomy" id="2499159"/>
    <lineage>
        <taxon>Bacteria</taxon>
        <taxon>Pseudomonadati</taxon>
        <taxon>Bdellovibrionota</taxon>
        <taxon>Oligoflexia</taxon>
        <taxon>Silvanigrellales</taxon>
        <taxon>Silvanigrellaceae</taxon>
        <taxon>Silvanigrella</taxon>
    </lineage>
</organism>
<name>A0A6N6VRP4_9BACT</name>
<evidence type="ECO:0000313" key="3">
    <source>
        <dbReference type="EMBL" id="KAB8036980.1"/>
    </source>
</evidence>
<keyword evidence="1" id="KW-0092">Biotin</keyword>
<protein>
    <submittedName>
        <fullName evidence="3">Biotin/lipoyl-binding protein</fullName>
    </submittedName>
</protein>
<dbReference type="PROSITE" id="PS00188">
    <property type="entry name" value="BIOTIN"/>
    <property type="match status" value="1"/>
</dbReference>
<dbReference type="OrthoDB" id="9812676at2"/>
<dbReference type="Gene3D" id="2.40.50.100">
    <property type="match status" value="1"/>
</dbReference>
<reference evidence="3 4" key="1">
    <citation type="submission" date="2019-10" db="EMBL/GenBank/DDBJ databases">
        <title>New species of Slilvanegrellaceae.</title>
        <authorList>
            <person name="Pitt A."/>
            <person name="Hahn M.W."/>
        </authorList>
    </citation>
    <scope>NUCLEOTIDE SEQUENCE [LARGE SCALE GENOMIC DNA]</scope>
    <source>
        <strain evidence="3 4">SP-Ram-0.45-NSY-1</strain>
    </source>
</reference>
<dbReference type="PROSITE" id="PS50968">
    <property type="entry name" value="BIOTINYL_LIPOYL"/>
    <property type="match status" value="1"/>
</dbReference>
<dbReference type="Pfam" id="PF00364">
    <property type="entry name" value="Biotin_lipoyl"/>
    <property type="match status" value="1"/>
</dbReference>
<evidence type="ECO:0000256" key="1">
    <source>
        <dbReference type="ARBA" id="ARBA00023267"/>
    </source>
</evidence>
<comment type="caution">
    <text evidence="3">The sequence shown here is derived from an EMBL/GenBank/DDBJ whole genome shotgun (WGS) entry which is preliminary data.</text>
</comment>